<keyword evidence="1" id="KW-0812">Transmembrane</keyword>
<reference evidence="3 4" key="1">
    <citation type="submission" date="2014-02" db="EMBL/GenBank/DDBJ databases">
        <title>Transposable element dynamics among asymbiotic and ectomycorrhizal Amanita fungi.</title>
        <authorList>
            <consortium name="DOE Joint Genome Institute"/>
            <person name="Hess J."/>
            <person name="Skrede I."/>
            <person name="Wolfe B."/>
            <person name="LaButti K."/>
            <person name="Ohm R.A."/>
            <person name="Grigoriev I.V."/>
            <person name="Pringle A."/>
        </authorList>
    </citation>
    <scope>NUCLEOTIDE SEQUENCE [LARGE SCALE GENOMIC DNA]</scope>
    <source>
        <strain evidence="3 4">SKay4041</strain>
    </source>
</reference>
<feature type="transmembrane region" description="Helical" evidence="1">
    <location>
        <begin position="116"/>
        <end position="137"/>
    </location>
</feature>
<sequence>MFPAILWFGGIACLLLQLVWSLSTLNPHAPRTAFLNADVVQNGFLSCTIGINIYATTAIILRIWWVVKKKSSDSARGLRFIIRVVADSGLLYTLTAIVYLITWLIEEVATDSPHQIAEMIGTAINIPMIGIAFNLILIRVAQQRARMELILHSTNQVPSMRFLDVTGTPDKQRV</sequence>
<name>A0A2A9NIC2_9AGAR</name>
<feature type="transmembrane region" description="Helical" evidence="1">
    <location>
        <begin position="80"/>
        <end position="104"/>
    </location>
</feature>
<feature type="transmembrane region" description="Helical" evidence="1">
    <location>
        <begin position="45"/>
        <end position="68"/>
    </location>
</feature>
<gene>
    <name evidence="3" type="ORF">AMATHDRAFT_50317</name>
</gene>
<keyword evidence="1" id="KW-0472">Membrane</keyword>
<dbReference type="EMBL" id="KZ302111">
    <property type="protein sequence ID" value="PFH47450.1"/>
    <property type="molecule type" value="Genomic_DNA"/>
</dbReference>
<feature type="signal peptide" evidence="2">
    <location>
        <begin position="1"/>
        <end position="21"/>
    </location>
</feature>
<dbReference type="OrthoDB" id="3357408at2759"/>
<feature type="chain" id="PRO_5012202604" evidence="2">
    <location>
        <begin position="22"/>
        <end position="174"/>
    </location>
</feature>
<dbReference type="Proteomes" id="UP000242287">
    <property type="component" value="Unassembled WGS sequence"/>
</dbReference>
<keyword evidence="1" id="KW-1133">Transmembrane helix</keyword>
<proteinExistence type="predicted"/>
<protein>
    <submittedName>
        <fullName evidence="3">Uncharacterized protein</fullName>
    </submittedName>
</protein>
<dbReference type="AlphaFoldDB" id="A0A2A9NIC2"/>
<accession>A0A2A9NIC2</accession>
<evidence type="ECO:0000313" key="3">
    <source>
        <dbReference type="EMBL" id="PFH47450.1"/>
    </source>
</evidence>
<evidence type="ECO:0000256" key="2">
    <source>
        <dbReference type="SAM" id="SignalP"/>
    </source>
</evidence>
<evidence type="ECO:0000256" key="1">
    <source>
        <dbReference type="SAM" id="Phobius"/>
    </source>
</evidence>
<evidence type="ECO:0000313" key="4">
    <source>
        <dbReference type="Proteomes" id="UP000242287"/>
    </source>
</evidence>
<keyword evidence="2" id="KW-0732">Signal</keyword>
<keyword evidence="4" id="KW-1185">Reference proteome</keyword>
<organism evidence="3 4">
    <name type="scientific">Amanita thiersii Skay4041</name>
    <dbReference type="NCBI Taxonomy" id="703135"/>
    <lineage>
        <taxon>Eukaryota</taxon>
        <taxon>Fungi</taxon>
        <taxon>Dikarya</taxon>
        <taxon>Basidiomycota</taxon>
        <taxon>Agaricomycotina</taxon>
        <taxon>Agaricomycetes</taxon>
        <taxon>Agaricomycetidae</taxon>
        <taxon>Agaricales</taxon>
        <taxon>Pluteineae</taxon>
        <taxon>Amanitaceae</taxon>
        <taxon>Amanita</taxon>
    </lineage>
</organism>